<organism evidence="2 3">
    <name type="scientific">Undibacterium amnicola</name>
    <dbReference type="NCBI Taxonomy" id="1834038"/>
    <lineage>
        <taxon>Bacteria</taxon>
        <taxon>Pseudomonadati</taxon>
        <taxon>Pseudomonadota</taxon>
        <taxon>Betaproteobacteria</taxon>
        <taxon>Burkholderiales</taxon>
        <taxon>Oxalobacteraceae</taxon>
        <taxon>Undibacterium</taxon>
    </lineage>
</organism>
<dbReference type="Proteomes" id="UP000643610">
    <property type="component" value="Unassembled WGS sequence"/>
</dbReference>
<dbReference type="Pfam" id="PF12412">
    <property type="entry name" value="DUF3667"/>
    <property type="match status" value="1"/>
</dbReference>
<dbReference type="EMBL" id="JACOFU010000005">
    <property type="protein sequence ID" value="MBC3832315.1"/>
    <property type="molecule type" value="Genomic_DNA"/>
</dbReference>
<feature type="transmembrane region" description="Helical" evidence="1">
    <location>
        <begin position="77"/>
        <end position="96"/>
    </location>
</feature>
<dbReference type="RefSeq" id="WP_186891369.1">
    <property type="nucleotide sequence ID" value="NZ_JACOFU010000005.1"/>
</dbReference>
<feature type="transmembrane region" description="Helical" evidence="1">
    <location>
        <begin position="131"/>
        <end position="149"/>
    </location>
</feature>
<name>A0ABR6XS73_9BURK</name>
<accession>A0ABR6XS73</accession>
<proteinExistence type="predicted"/>
<protein>
    <submittedName>
        <fullName evidence="2">DUF3667 domain-containing protein</fullName>
    </submittedName>
</protein>
<dbReference type="InterPro" id="IPR022134">
    <property type="entry name" value="DUF3667"/>
</dbReference>
<feature type="transmembrane region" description="Helical" evidence="1">
    <location>
        <begin position="161"/>
        <end position="182"/>
    </location>
</feature>
<keyword evidence="1" id="KW-0812">Transmembrane</keyword>
<keyword evidence="3" id="KW-1185">Reference proteome</keyword>
<feature type="transmembrane region" description="Helical" evidence="1">
    <location>
        <begin position="224"/>
        <end position="244"/>
    </location>
</feature>
<reference evidence="2 3" key="1">
    <citation type="submission" date="2020-08" db="EMBL/GenBank/DDBJ databases">
        <title>Novel species isolated from subtropical streams in China.</title>
        <authorList>
            <person name="Lu H."/>
        </authorList>
    </citation>
    <scope>NUCLEOTIDE SEQUENCE [LARGE SCALE GENOMIC DNA]</scope>
    <source>
        <strain evidence="2 3">KCTC 52442</strain>
    </source>
</reference>
<keyword evidence="1" id="KW-0472">Membrane</keyword>
<evidence type="ECO:0000313" key="3">
    <source>
        <dbReference type="Proteomes" id="UP000643610"/>
    </source>
</evidence>
<gene>
    <name evidence="2" type="ORF">H8K33_12395</name>
</gene>
<sequence>MTNDTKCKNCDTFLVGNFCSSCGQKADTHRITFAHFLYEFFHALTHTDRGILLLMKALILRPGDVAKEYLDGKRKKYFNPLTFIIIISSIYAFLSYKTGYFEALSGFDRQIKVEGEVYTESMQLMLENRKILNLFLMPVLVSFLSWIFFRKQKTNMAENIVLNSFVLSQIYLIMIVIFIPGFLLFPETIKANNYMSHGLMLGYMSLAYHQFFKGHVFLTVLKTALIIVLFILLFWLSIMGYVMLKHLILG</sequence>
<evidence type="ECO:0000256" key="1">
    <source>
        <dbReference type="SAM" id="Phobius"/>
    </source>
</evidence>
<evidence type="ECO:0000313" key="2">
    <source>
        <dbReference type="EMBL" id="MBC3832315.1"/>
    </source>
</evidence>
<comment type="caution">
    <text evidence="2">The sequence shown here is derived from an EMBL/GenBank/DDBJ whole genome shotgun (WGS) entry which is preliminary data.</text>
</comment>
<keyword evidence="1" id="KW-1133">Transmembrane helix</keyword>